<keyword evidence="4" id="KW-0479">Metal-binding</keyword>
<dbReference type="GO" id="GO:0001868">
    <property type="term" value="P:regulation of complement activation, lectin pathway"/>
    <property type="evidence" value="ECO:0007669"/>
    <property type="project" value="UniProtKB-ARBA"/>
</dbReference>
<dbReference type="PROSITE" id="PS50022">
    <property type="entry name" value="FA58C_3"/>
    <property type="match status" value="1"/>
</dbReference>
<dbReference type="OMA" id="FNRIDEH"/>
<dbReference type="EnsemblMetazoa" id="G332.1">
    <property type="protein sequence ID" value="G332.1:cds"/>
    <property type="gene ID" value="G332"/>
</dbReference>
<accession>A0A8W8MI72</accession>
<dbReference type="InterPro" id="IPR051941">
    <property type="entry name" value="BG_Antigen-Binding_Lectin"/>
</dbReference>
<comment type="subunit">
    <text evidence="3">Homotrimer.</text>
</comment>
<feature type="domain" description="F5/8 type C" evidence="8">
    <location>
        <begin position="45"/>
        <end position="199"/>
    </location>
</feature>
<evidence type="ECO:0000256" key="6">
    <source>
        <dbReference type="ARBA" id="ARBA00022837"/>
    </source>
</evidence>
<dbReference type="InterPro" id="IPR006585">
    <property type="entry name" value="FTP1"/>
</dbReference>
<dbReference type="SMART" id="SM00607">
    <property type="entry name" value="FTP"/>
    <property type="match status" value="1"/>
</dbReference>
<evidence type="ECO:0000313" key="10">
    <source>
        <dbReference type="Proteomes" id="UP000005408"/>
    </source>
</evidence>
<dbReference type="GO" id="GO:0046872">
    <property type="term" value="F:metal ion binding"/>
    <property type="evidence" value="ECO:0007669"/>
    <property type="project" value="UniProtKB-KW"/>
</dbReference>
<dbReference type="Proteomes" id="UP000005408">
    <property type="component" value="Unassembled WGS sequence"/>
</dbReference>
<sequence>MVPSLIDCATLCARRSKCVSFFFNLLESLCQFDGKIYVSFDGGSAGFWSYYELEMTNVAAFKPVTMSSESNPPAHSPHYAVDDKVVKTIWAQECVHTKGELTPWVIIDLEATFDVEYVTLFNRIDEHGDRLRAISVYLGEVSGSFPVLCGGFDGPGEDAQVVHVVCNEPTSARFVKIQLSNSQTFFYPITLCEIRVLTFNA</sequence>
<evidence type="ECO:0000256" key="5">
    <source>
        <dbReference type="ARBA" id="ARBA00022734"/>
    </source>
</evidence>
<evidence type="ECO:0000256" key="1">
    <source>
        <dbReference type="ARBA" id="ARBA00002219"/>
    </source>
</evidence>
<dbReference type="Gene3D" id="2.60.120.260">
    <property type="entry name" value="Galactose-binding domain-like"/>
    <property type="match status" value="1"/>
</dbReference>
<evidence type="ECO:0000256" key="4">
    <source>
        <dbReference type="ARBA" id="ARBA00022723"/>
    </source>
</evidence>
<reference evidence="9" key="1">
    <citation type="submission" date="2022-08" db="UniProtKB">
        <authorList>
            <consortium name="EnsemblMetazoa"/>
        </authorList>
    </citation>
    <scope>IDENTIFICATION</scope>
    <source>
        <strain evidence="9">05x7-T-G4-1.051#20</strain>
    </source>
</reference>
<dbReference type="InterPro" id="IPR008979">
    <property type="entry name" value="Galactose-bd-like_sf"/>
</dbReference>
<dbReference type="PANTHER" id="PTHR45713">
    <property type="entry name" value="FTP DOMAIN-CONTAINING PROTEIN"/>
    <property type="match status" value="1"/>
</dbReference>
<evidence type="ECO:0000256" key="3">
    <source>
        <dbReference type="ARBA" id="ARBA00011233"/>
    </source>
</evidence>
<keyword evidence="7" id="KW-1015">Disulfide bond</keyword>
<comment type="function">
    <text evidence="1">Acts as a defensive agent. Recognizes blood group fucosylated oligosaccharides including A, B, H and Lewis B-type antigens. Does not recognize Lewis A antigen and has low affinity for monovalent haptens.</text>
</comment>
<keyword evidence="10" id="KW-1185">Reference proteome</keyword>
<dbReference type="InterPro" id="IPR000421">
    <property type="entry name" value="FA58C"/>
</dbReference>
<comment type="similarity">
    <text evidence="2">Belongs to the fucolectin family.</text>
</comment>
<dbReference type="SUPFAM" id="SSF49785">
    <property type="entry name" value="Galactose-binding domain-like"/>
    <property type="match status" value="1"/>
</dbReference>
<evidence type="ECO:0000313" key="9">
    <source>
        <dbReference type="EnsemblMetazoa" id="G332.1:cds"/>
    </source>
</evidence>
<name>A0A8W8MI72_MAGGI</name>
<dbReference type="GO" id="GO:0010185">
    <property type="term" value="P:regulation of cellular defense response"/>
    <property type="evidence" value="ECO:0007669"/>
    <property type="project" value="UniProtKB-ARBA"/>
</dbReference>
<dbReference type="AlphaFoldDB" id="A0A8W8MI72"/>
<keyword evidence="5" id="KW-0430">Lectin</keyword>
<organism evidence="9 10">
    <name type="scientific">Magallana gigas</name>
    <name type="common">Pacific oyster</name>
    <name type="synonym">Crassostrea gigas</name>
    <dbReference type="NCBI Taxonomy" id="29159"/>
    <lineage>
        <taxon>Eukaryota</taxon>
        <taxon>Metazoa</taxon>
        <taxon>Spiralia</taxon>
        <taxon>Lophotrochozoa</taxon>
        <taxon>Mollusca</taxon>
        <taxon>Bivalvia</taxon>
        <taxon>Autobranchia</taxon>
        <taxon>Pteriomorphia</taxon>
        <taxon>Ostreida</taxon>
        <taxon>Ostreoidea</taxon>
        <taxon>Ostreidae</taxon>
        <taxon>Magallana</taxon>
    </lineage>
</organism>
<evidence type="ECO:0000259" key="8">
    <source>
        <dbReference type="PROSITE" id="PS50022"/>
    </source>
</evidence>
<protein>
    <recommendedName>
        <fullName evidence="8">F5/8 type C domain-containing protein</fullName>
    </recommendedName>
</protein>
<dbReference type="PANTHER" id="PTHR45713:SF6">
    <property type="entry name" value="F5_8 TYPE C DOMAIN-CONTAINING PROTEIN"/>
    <property type="match status" value="1"/>
</dbReference>
<keyword evidence="6" id="KW-0106">Calcium</keyword>
<evidence type="ECO:0000256" key="7">
    <source>
        <dbReference type="ARBA" id="ARBA00023157"/>
    </source>
</evidence>
<proteinExistence type="inferred from homology"/>
<evidence type="ECO:0000256" key="2">
    <source>
        <dbReference type="ARBA" id="ARBA00010147"/>
    </source>
</evidence>
<dbReference type="Pfam" id="PF00754">
    <property type="entry name" value="F5_F8_type_C"/>
    <property type="match status" value="1"/>
</dbReference>
<dbReference type="GO" id="GO:0042806">
    <property type="term" value="F:fucose binding"/>
    <property type="evidence" value="ECO:0007669"/>
    <property type="project" value="UniProtKB-ARBA"/>
</dbReference>